<proteinExistence type="predicted"/>
<organism evidence="2 3">
    <name type="scientific">Caballeronia temeraria</name>
    <dbReference type="NCBI Taxonomy" id="1777137"/>
    <lineage>
        <taxon>Bacteria</taxon>
        <taxon>Pseudomonadati</taxon>
        <taxon>Pseudomonadota</taxon>
        <taxon>Betaproteobacteria</taxon>
        <taxon>Burkholderiales</taxon>
        <taxon>Burkholderiaceae</taxon>
        <taxon>Caballeronia</taxon>
    </lineage>
</organism>
<feature type="transmembrane region" description="Helical" evidence="1">
    <location>
        <begin position="272"/>
        <end position="294"/>
    </location>
</feature>
<keyword evidence="1" id="KW-0812">Transmembrane</keyword>
<dbReference type="EMBL" id="FCOI02000019">
    <property type="protein sequence ID" value="SAK76484.1"/>
    <property type="molecule type" value="Genomic_DNA"/>
</dbReference>
<feature type="transmembrane region" description="Helical" evidence="1">
    <location>
        <begin position="20"/>
        <end position="41"/>
    </location>
</feature>
<feature type="transmembrane region" description="Helical" evidence="1">
    <location>
        <begin position="195"/>
        <end position="210"/>
    </location>
</feature>
<gene>
    <name evidence="2" type="ORF">AWB76_05017</name>
</gene>
<dbReference type="Proteomes" id="UP000054624">
    <property type="component" value="Unassembled WGS sequence"/>
</dbReference>
<feature type="transmembrane region" description="Helical" evidence="1">
    <location>
        <begin position="98"/>
        <end position="118"/>
    </location>
</feature>
<keyword evidence="1" id="KW-1133">Transmembrane helix</keyword>
<feature type="transmembrane region" description="Helical" evidence="1">
    <location>
        <begin position="222"/>
        <end position="239"/>
    </location>
</feature>
<accession>A0A158C2A0</accession>
<name>A0A158C2A0_9BURK</name>
<feature type="transmembrane region" description="Helical" evidence="1">
    <location>
        <begin position="172"/>
        <end position="189"/>
    </location>
</feature>
<feature type="transmembrane region" description="Helical" evidence="1">
    <location>
        <begin position="125"/>
        <end position="140"/>
    </location>
</feature>
<keyword evidence="3" id="KW-1185">Reference proteome</keyword>
<keyword evidence="1" id="KW-0472">Membrane</keyword>
<feature type="transmembrane region" description="Helical" evidence="1">
    <location>
        <begin position="146"/>
        <end position="165"/>
    </location>
</feature>
<feature type="transmembrane region" description="Helical" evidence="1">
    <location>
        <begin position="328"/>
        <end position="346"/>
    </location>
</feature>
<feature type="transmembrane region" description="Helical" evidence="1">
    <location>
        <begin position="301"/>
        <end position="322"/>
    </location>
</feature>
<protein>
    <submittedName>
        <fullName evidence="2">Uncharacterized protein</fullName>
    </submittedName>
</protein>
<dbReference type="RefSeq" id="WP_167357783.1">
    <property type="nucleotide sequence ID" value="NZ_FCOI02000019.1"/>
</dbReference>
<evidence type="ECO:0000313" key="3">
    <source>
        <dbReference type="Proteomes" id="UP000054624"/>
    </source>
</evidence>
<reference evidence="3" key="1">
    <citation type="submission" date="2016-01" db="EMBL/GenBank/DDBJ databases">
        <authorList>
            <person name="Peeters Charlotte."/>
        </authorList>
    </citation>
    <scope>NUCLEOTIDE SEQUENCE [LARGE SCALE GENOMIC DNA]</scope>
</reference>
<dbReference type="AlphaFoldDB" id="A0A158C2A0"/>
<evidence type="ECO:0000313" key="2">
    <source>
        <dbReference type="EMBL" id="SAK76484.1"/>
    </source>
</evidence>
<sequence>MLNRILSGGEAATPDRTNALQGVSCLVAIILMSFLYNRWLIGHELYFYFDDWNWLEHALSWPWPTYLKIFPSMIYNDRPVGGALIKLMYQLFGLNHQAYAAVFLGLHTLNCMLVYAIASRFMPRAGALLSALLAATWLSSQTSLTWSAAIFDVLGATLCLLTLLVRQLSIQRGGVLLLDLCGAILLALSIRTKEFALANIALLFVLSLLMEQKKPGLAVKQLAPYLAVFLAYLVCYGFLQTHKPLDSANPYSLDFNPLSIIGNLWFYASTLLYLNLFGKWWALALAVLTLLSAFTLSRKQWLIVGFGVLGFAAMLGPTLLIPKHRDELYLYAPHFFLAISLGAVYSKKHAGKALSVLLCVSIFAVPLATGRYLDIVTYYSTLGMTNQKQLQSAQAALGQVERGTTVFVSGAKPIYNPISYGPGASLRVVYRDMSIKAVEGETPDALQARFCAATQPKRFIDFKDETATDITAERTAKCGG</sequence>
<feature type="transmembrane region" description="Helical" evidence="1">
    <location>
        <begin position="353"/>
        <end position="373"/>
    </location>
</feature>
<evidence type="ECO:0000256" key="1">
    <source>
        <dbReference type="SAM" id="Phobius"/>
    </source>
</evidence>